<sequence length="68" mass="7911">MNVSEIIKDVKALQSRMMALEFIVQSMLRTLSESEKKELITELEKINYDIPAVHEALELSKRHINNKL</sequence>
<accession>A0ABU4SAL3</accession>
<dbReference type="RefSeq" id="WP_319930266.1">
    <property type="nucleotide sequence ID" value="NZ_VCDN01000041.1"/>
</dbReference>
<comment type="caution">
    <text evidence="1">The sequence shown here is derived from an EMBL/GenBank/DDBJ whole genome shotgun (WGS) entry which is preliminary data.</text>
</comment>
<gene>
    <name evidence="1" type="ORF">FE392_10970</name>
</gene>
<keyword evidence="2" id="KW-1185">Reference proteome</keyword>
<name>A0ABU4SAL3_9GAMM</name>
<organism evidence="1 2">
    <name type="scientific">Xenorhabdus santafensis</name>
    <dbReference type="NCBI Taxonomy" id="2582833"/>
    <lineage>
        <taxon>Bacteria</taxon>
        <taxon>Pseudomonadati</taxon>
        <taxon>Pseudomonadota</taxon>
        <taxon>Gammaproteobacteria</taxon>
        <taxon>Enterobacterales</taxon>
        <taxon>Morganellaceae</taxon>
        <taxon>Xenorhabdus</taxon>
    </lineage>
</organism>
<evidence type="ECO:0000313" key="1">
    <source>
        <dbReference type="EMBL" id="MDX7987848.1"/>
    </source>
</evidence>
<evidence type="ECO:0000313" key="2">
    <source>
        <dbReference type="Proteomes" id="UP001271890"/>
    </source>
</evidence>
<proteinExistence type="predicted"/>
<protein>
    <recommendedName>
        <fullName evidence="3">Phage protein</fullName>
    </recommendedName>
</protein>
<dbReference type="EMBL" id="VCDN01000041">
    <property type="protein sequence ID" value="MDX7987848.1"/>
    <property type="molecule type" value="Genomic_DNA"/>
</dbReference>
<evidence type="ECO:0008006" key="3">
    <source>
        <dbReference type="Google" id="ProtNLM"/>
    </source>
</evidence>
<dbReference type="Proteomes" id="UP001271890">
    <property type="component" value="Unassembled WGS sequence"/>
</dbReference>
<reference evidence="2" key="1">
    <citation type="journal article" date="2024" name="Toxins">
        <title>Genome Sequence Analysis of Native Xenorhabdus Strains Isolated from Entomopathogenic Nematodes in Argentina.</title>
        <authorList>
            <person name="Palma L."/>
            <person name="Frizzo L."/>
            <person name="Kaiser S."/>
            <person name="Berry C."/>
            <person name="Caballero P."/>
            <person name="Bode H.B."/>
            <person name="Del Valle E.E."/>
        </authorList>
    </citation>
    <scope>NUCLEOTIDE SEQUENCE [LARGE SCALE GENOMIC DNA]</scope>
    <source>
        <strain evidence="2">12</strain>
    </source>
</reference>